<dbReference type="PANTHER" id="PTHR45755:SF4">
    <property type="entry name" value="ZINC TRANSPORTER 7"/>
    <property type="match status" value="1"/>
</dbReference>
<dbReference type="SUPFAM" id="SSF161111">
    <property type="entry name" value="Cation efflux protein transmembrane domain-like"/>
    <property type="match status" value="1"/>
</dbReference>
<evidence type="ECO:0000256" key="2">
    <source>
        <dbReference type="ARBA" id="ARBA00008873"/>
    </source>
</evidence>
<dbReference type="PANTHER" id="PTHR45755">
    <property type="match status" value="1"/>
</dbReference>
<name>A0A0N1PB11_LEPSE</name>
<feature type="transmembrane region" description="Helical" evidence="8">
    <location>
        <begin position="29"/>
        <end position="47"/>
    </location>
</feature>
<evidence type="ECO:0000256" key="8">
    <source>
        <dbReference type="SAM" id="Phobius"/>
    </source>
</evidence>
<dbReference type="EMBL" id="LJSK01000205">
    <property type="protein sequence ID" value="KPI85164.1"/>
    <property type="molecule type" value="Genomic_DNA"/>
</dbReference>
<sequence>MQSLQPLLGLVASACVVVMYRATSATGTSFLWLSSFCALAAFFVRAASNNRFSFGGDGLNCCCRINSIVAFTLLFTSFQYGLKTLGPLRFILVAACVAGLPRIMRCRKGHRFAKLVCTTVCSAILMIMTDPGQRTPPSLIYGAIGILCTTLAGRVAVSAAVKTADMYSLLFTAIVLGIAGFLVTVAQYQVAAPNEMRILLIYCISAAVFFGCIALGLVAKASIWSLTVVLAGVLGSSLLCGTAVLPPLKSWELPALVIASLALLGAHKGINFCDVSSTSDGSVLLDPAQLFKKLNSHPNGGGIIVTIMSNSRERKLFVFLLLTTSIMVLEFLYGVAANSLGLISDSFHMMLDGTSIAIGLYAAHAASWQPDEKTHPFGYARYEVFGGFMNGILLLFIALYVTVESIQRIIDPPEIEGPYLLLVSVIGLVVNIVGVVFFHEAHGHSHSHSHGEGGSDHVDHNMRGVYLHILADLLGSVSVIISSVIIYFFDLWIADPICSALSAVLILLSAFPLLEETGKVLLLCAPECDRNYSDMLRLAILETGLLQDVGTPTIWVHSTPPRELTICTVVGKIRSDGEYASTRKKLIETISQHMMRHLNVYNVTVIFHME</sequence>
<dbReference type="GO" id="GO:0005794">
    <property type="term" value="C:Golgi apparatus"/>
    <property type="evidence" value="ECO:0007669"/>
    <property type="project" value="TreeGrafter"/>
</dbReference>
<evidence type="ECO:0000259" key="9">
    <source>
        <dbReference type="Pfam" id="PF01545"/>
    </source>
</evidence>
<feature type="transmembrane region" description="Helical" evidence="8">
    <location>
        <begin position="493"/>
        <end position="514"/>
    </location>
</feature>
<gene>
    <name evidence="10" type="ORF">ABL78_5789</name>
</gene>
<feature type="transmembrane region" description="Helical" evidence="8">
    <location>
        <begin position="140"/>
        <end position="157"/>
    </location>
</feature>
<feature type="transmembrane region" description="Helical" evidence="8">
    <location>
        <begin position="465"/>
        <end position="487"/>
    </location>
</feature>
<dbReference type="Pfam" id="PF01545">
    <property type="entry name" value="Cation_efflux"/>
    <property type="match status" value="1"/>
</dbReference>
<feature type="transmembrane region" description="Helical" evidence="8">
    <location>
        <begin position="316"/>
        <end position="335"/>
    </location>
</feature>
<keyword evidence="5 8" id="KW-1133">Transmembrane helix</keyword>
<dbReference type="AlphaFoldDB" id="A0A0N1PB11"/>
<evidence type="ECO:0000256" key="4">
    <source>
        <dbReference type="ARBA" id="ARBA00022692"/>
    </source>
</evidence>
<organism evidence="10 11">
    <name type="scientific">Leptomonas seymouri</name>
    <dbReference type="NCBI Taxonomy" id="5684"/>
    <lineage>
        <taxon>Eukaryota</taxon>
        <taxon>Discoba</taxon>
        <taxon>Euglenozoa</taxon>
        <taxon>Kinetoplastea</taxon>
        <taxon>Metakinetoplastina</taxon>
        <taxon>Trypanosomatida</taxon>
        <taxon>Trypanosomatidae</taxon>
        <taxon>Leishmaniinae</taxon>
        <taxon>Leptomonas</taxon>
    </lineage>
</organism>
<evidence type="ECO:0000256" key="1">
    <source>
        <dbReference type="ARBA" id="ARBA00004141"/>
    </source>
</evidence>
<comment type="caution">
    <text evidence="10">The sequence shown here is derived from an EMBL/GenBank/DDBJ whole genome shotgun (WGS) entry which is preliminary data.</text>
</comment>
<dbReference type="InterPro" id="IPR002524">
    <property type="entry name" value="Cation_efflux"/>
</dbReference>
<dbReference type="GO" id="GO:0016020">
    <property type="term" value="C:membrane"/>
    <property type="evidence" value="ECO:0007669"/>
    <property type="project" value="UniProtKB-SubCell"/>
</dbReference>
<dbReference type="GO" id="GO:0006882">
    <property type="term" value="P:intracellular zinc ion homeostasis"/>
    <property type="evidence" value="ECO:0007669"/>
    <property type="project" value="InterPro"/>
</dbReference>
<feature type="transmembrane region" description="Helical" evidence="8">
    <location>
        <begin position="251"/>
        <end position="270"/>
    </location>
</feature>
<dbReference type="OrthoDB" id="78669at2759"/>
<keyword evidence="6" id="KW-0406">Ion transport</keyword>
<feature type="transmembrane region" description="Helical" evidence="8">
    <location>
        <begin position="419"/>
        <end position="438"/>
    </location>
</feature>
<feature type="transmembrane region" description="Helical" evidence="8">
    <location>
        <begin position="196"/>
        <end position="219"/>
    </location>
</feature>
<feature type="transmembrane region" description="Helical" evidence="8">
    <location>
        <begin position="169"/>
        <end position="190"/>
    </location>
</feature>
<dbReference type="GO" id="GO:0005385">
    <property type="term" value="F:zinc ion transmembrane transporter activity"/>
    <property type="evidence" value="ECO:0007669"/>
    <property type="project" value="InterPro"/>
</dbReference>
<evidence type="ECO:0000256" key="5">
    <source>
        <dbReference type="ARBA" id="ARBA00022989"/>
    </source>
</evidence>
<keyword evidence="4 8" id="KW-0812">Transmembrane</keyword>
<feature type="transmembrane region" description="Helical" evidence="8">
    <location>
        <begin position="379"/>
        <end position="399"/>
    </location>
</feature>
<dbReference type="Gene3D" id="1.20.1510.10">
    <property type="entry name" value="Cation efflux protein transmembrane domain"/>
    <property type="match status" value="1"/>
</dbReference>
<comment type="subcellular location">
    <subcellularLocation>
        <location evidence="1">Membrane</location>
        <topology evidence="1">Multi-pass membrane protein</topology>
    </subcellularLocation>
</comment>
<reference evidence="10 11" key="1">
    <citation type="journal article" date="2015" name="PLoS Pathog.">
        <title>Leptomonas seymouri: Adaptations to the Dixenous Life Cycle Analyzed by Genome Sequencing, Transcriptome Profiling and Co-infection with Leishmania donovani.</title>
        <authorList>
            <person name="Kraeva N."/>
            <person name="Butenko A."/>
            <person name="Hlavacova J."/>
            <person name="Kostygov A."/>
            <person name="Myskova J."/>
            <person name="Grybchuk D."/>
            <person name="Lestinova T."/>
            <person name="Votypka J."/>
            <person name="Volf P."/>
            <person name="Opperdoes F."/>
            <person name="Flegontov P."/>
            <person name="Lukes J."/>
            <person name="Yurchenko V."/>
        </authorList>
    </citation>
    <scope>NUCLEOTIDE SEQUENCE [LARGE SCALE GENOMIC DNA]</scope>
    <source>
        <strain evidence="10 11">ATCC 30220</strain>
    </source>
</reference>
<evidence type="ECO:0000256" key="6">
    <source>
        <dbReference type="ARBA" id="ARBA00023065"/>
    </source>
</evidence>
<accession>A0A0N1PB11</accession>
<dbReference type="Proteomes" id="UP000038009">
    <property type="component" value="Unassembled WGS sequence"/>
</dbReference>
<feature type="transmembrane region" description="Helical" evidence="8">
    <location>
        <begin position="112"/>
        <end position="128"/>
    </location>
</feature>
<evidence type="ECO:0000313" key="11">
    <source>
        <dbReference type="Proteomes" id="UP000038009"/>
    </source>
</evidence>
<proteinExistence type="inferred from homology"/>
<feature type="domain" description="Cation efflux protein transmembrane" evidence="9">
    <location>
        <begin position="316"/>
        <end position="522"/>
    </location>
</feature>
<dbReference type="InterPro" id="IPR027469">
    <property type="entry name" value="Cation_efflux_TMD_sf"/>
</dbReference>
<dbReference type="InterPro" id="IPR045316">
    <property type="entry name" value="Msc2-like"/>
</dbReference>
<evidence type="ECO:0000256" key="7">
    <source>
        <dbReference type="ARBA" id="ARBA00023136"/>
    </source>
</evidence>
<dbReference type="VEuPathDB" id="TriTrypDB:Lsey_0205_0140"/>
<feature type="transmembrane region" description="Helical" evidence="8">
    <location>
        <begin position="226"/>
        <end position="245"/>
    </location>
</feature>
<keyword evidence="7 8" id="KW-0472">Membrane</keyword>
<keyword evidence="3" id="KW-0813">Transport</keyword>
<dbReference type="InterPro" id="IPR058533">
    <property type="entry name" value="Cation_efflux_TM"/>
</dbReference>
<evidence type="ECO:0000313" key="10">
    <source>
        <dbReference type="EMBL" id="KPI85164.1"/>
    </source>
</evidence>
<dbReference type="NCBIfam" id="TIGR01297">
    <property type="entry name" value="CDF"/>
    <property type="match status" value="1"/>
</dbReference>
<keyword evidence="11" id="KW-1185">Reference proteome</keyword>
<protein>
    <submittedName>
        <fullName evidence="10">Putative cation transporter</fullName>
    </submittedName>
</protein>
<evidence type="ECO:0000256" key="3">
    <source>
        <dbReference type="ARBA" id="ARBA00022448"/>
    </source>
</evidence>
<dbReference type="OMA" id="KLWIHST"/>
<comment type="similarity">
    <text evidence="2">Belongs to the cation diffusion facilitator (CDF) transporter (TC 2.A.4) family. SLC30A subfamily.</text>
</comment>